<dbReference type="InterPro" id="IPR045133">
    <property type="entry name" value="IRE1/2-like"/>
</dbReference>
<protein>
    <recommendedName>
        <fullName evidence="2">Protein kinase domain-containing protein</fullName>
    </recommendedName>
</protein>
<dbReference type="GO" id="GO:0004521">
    <property type="term" value="F:RNA endonuclease activity"/>
    <property type="evidence" value="ECO:0007669"/>
    <property type="project" value="InterPro"/>
</dbReference>
<dbReference type="GO" id="GO:0005524">
    <property type="term" value="F:ATP binding"/>
    <property type="evidence" value="ECO:0007669"/>
    <property type="project" value="InterPro"/>
</dbReference>
<dbReference type="PROSITE" id="PS50011">
    <property type="entry name" value="PROTEIN_KINASE_DOM"/>
    <property type="match status" value="1"/>
</dbReference>
<feature type="non-terminal residue" evidence="3">
    <location>
        <position position="190"/>
    </location>
</feature>
<evidence type="ECO:0000313" key="3">
    <source>
        <dbReference type="EMBL" id="GMR34854.1"/>
    </source>
</evidence>
<name>A0AAN4Z7M9_9BILA</name>
<accession>A0AAN4Z7M9</accession>
<feature type="non-terminal residue" evidence="3">
    <location>
        <position position="1"/>
    </location>
</feature>
<evidence type="ECO:0000256" key="1">
    <source>
        <dbReference type="SAM" id="MobiDB-lite"/>
    </source>
</evidence>
<feature type="domain" description="Protein kinase" evidence="2">
    <location>
        <begin position="40"/>
        <end position="190"/>
    </location>
</feature>
<dbReference type="InterPro" id="IPR000719">
    <property type="entry name" value="Prot_kinase_dom"/>
</dbReference>
<dbReference type="SUPFAM" id="SSF56112">
    <property type="entry name" value="Protein kinase-like (PK-like)"/>
    <property type="match status" value="1"/>
</dbReference>
<sequence>KAAPFGNSSPNRPVRTAKVRNRSGPPERTAAALSDDKEDSTKWTTVGKNSSSEVALNMHIKFKSCLHRGRFGDREVAVKKMKNEIVTSEIKDLLRKSISHTNVMSFLYTECDVNFHYLALELCRCSLYDYMNKTVQVKVDISSKNIIRQTTEGIAYLHYINIVHLNLIPQNVLIHKQGRTYKALISDYGS</sequence>
<dbReference type="GO" id="GO:0070059">
    <property type="term" value="P:intrinsic apoptotic signaling pathway in response to endoplasmic reticulum stress"/>
    <property type="evidence" value="ECO:0007669"/>
    <property type="project" value="TreeGrafter"/>
</dbReference>
<dbReference type="PANTHER" id="PTHR13954">
    <property type="entry name" value="IRE1-RELATED"/>
    <property type="match status" value="1"/>
</dbReference>
<proteinExistence type="predicted"/>
<dbReference type="EMBL" id="BTRK01000002">
    <property type="protein sequence ID" value="GMR34854.1"/>
    <property type="molecule type" value="Genomic_DNA"/>
</dbReference>
<dbReference type="AlphaFoldDB" id="A0AAN4Z7M9"/>
<dbReference type="GO" id="GO:0036498">
    <property type="term" value="P:IRE1-mediated unfolded protein response"/>
    <property type="evidence" value="ECO:0007669"/>
    <property type="project" value="TreeGrafter"/>
</dbReference>
<dbReference type="Pfam" id="PF00069">
    <property type="entry name" value="Pkinase"/>
    <property type="match status" value="1"/>
</dbReference>
<dbReference type="InterPro" id="IPR011009">
    <property type="entry name" value="Kinase-like_dom_sf"/>
</dbReference>
<reference evidence="4" key="1">
    <citation type="submission" date="2022-10" db="EMBL/GenBank/DDBJ databases">
        <title>Genome assembly of Pristionchus species.</title>
        <authorList>
            <person name="Yoshida K."/>
            <person name="Sommer R.J."/>
        </authorList>
    </citation>
    <scope>NUCLEOTIDE SEQUENCE [LARGE SCALE GENOMIC DNA]</scope>
    <source>
        <strain evidence="4">RS5460</strain>
    </source>
</reference>
<dbReference type="Gene3D" id="1.10.510.10">
    <property type="entry name" value="Transferase(Phosphotransferase) domain 1"/>
    <property type="match status" value="1"/>
</dbReference>
<evidence type="ECO:0000313" key="4">
    <source>
        <dbReference type="Proteomes" id="UP001328107"/>
    </source>
</evidence>
<feature type="region of interest" description="Disordered" evidence="1">
    <location>
        <begin position="1"/>
        <end position="45"/>
    </location>
</feature>
<evidence type="ECO:0000259" key="2">
    <source>
        <dbReference type="PROSITE" id="PS50011"/>
    </source>
</evidence>
<dbReference type="PANTHER" id="PTHR13954:SF6">
    <property type="entry name" value="NON-SPECIFIC SERINE_THREONINE PROTEIN KINASE"/>
    <property type="match status" value="1"/>
</dbReference>
<comment type="caution">
    <text evidence="3">The sequence shown here is derived from an EMBL/GenBank/DDBJ whole genome shotgun (WGS) entry which is preliminary data.</text>
</comment>
<feature type="compositionally biased region" description="Polar residues" evidence="1">
    <location>
        <begin position="1"/>
        <end position="11"/>
    </location>
</feature>
<dbReference type="SMART" id="SM00220">
    <property type="entry name" value="S_TKc"/>
    <property type="match status" value="1"/>
</dbReference>
<dbReference type="GO" id="GO:0051082">
    <property type="term" value="F:unfolded protein binding"/>
    <property type="evidence" value="ECO:0007669"/>
    <property type="project" value="TreeGrafter"/>
</dbReference>
<organism evidence="3 4">
    <name type="scientific">Pristionchus mayeri</name>
    <dbReference type="NCBI Taxonomy" id="1317129"/>
    <lineage>
        <taxon>Eukaryota</taxon>
        <taxon>Metazoa</taxon>
        <taxon>Ecdysozoa</taxon>
        <taxon>Nematoda</taxon>
        <taxon>Chromadorea</taxon>
        <taxon>Rhabditida</taxon>
        <taxon>Rhabditina</taxon>
        <taxon>Diplogasteromorpha</taxon>
        <taxon>Diplogasteroidea</taxon>
        <taxon>Neodiplogasteridae</taxon>
        <taxon>Pristionchus</taxon>
    </lineage>
</organism>
<gene>
    <name evidence="3" type="ORF">PMAYCL1PPCAC_05049</name>
</gene>
<dbReference type="GO" id="GO:1990604">
    <property type="term" value="C:IRE1-TRAF2-ASK1 complex"/>
    <property type="evidence" value="ECO:0007669"/>
    <property type="project" value="TreeGrafter"/>
</dbReference>
<keyword evidence="4" id="KW-1185">Reference proteome</keyword>
<dbReference type="Proteomes" id="UP001328107">
    <property type="component" value="Unassembled WGS sequence"/>
</dbReference>
<dbReference type="GO" id="GO:0004674">
    <property type="term" value="F:protein serine/threonine kinase activity"/>
    <property type="evidence" value="ECO:0007669"/>
    <property type="project" value="InterPro"/>
</dbReference>